<comment type="caution">
    <text evidence="1">The sequence shown here is derived from an EMBL/GenBank/DDBJ whole genome shotgun (WGS) entry which is preliminary data.</text>
</comment>
<reference evidence="1 2" key="1">
    <citation type="submission" date="2019-12" db="EMBL/GenBank/DDBJ databases">
        <title>Novel species isolated from a subtropical stream in China.</title>
        <authorList>
            <person name="Lu H."/>
        </authorList>
    </citation>
    <scope>NUCLEOTIDE SEQUENCE [LARGE SCALE GENOMIC DNA]</scope>
    <source>
        <strain evidence="1 2">FT55W</strain>
    </source>
</reference>
<dbReference type="Proteomes" id="UP000450012">
    <property type="component" value="Unassembled WGS sequence"/>
</dbReference>
<dbReference type="InterPro" id="IPR027584">
    <property type="entry name" value="TrbK_RP4"/>
</dbReference>
<accession>A0A7X4KCW8</accession>
<sequence length="65" mass="7118">MQTKFNWILLACATAALVVTGYKEMNSKPQLHTVDSASCTSDAIKRIDSITERAIQSSKCAERGK</sequence>
<dbReference type="EMBL" id="WWCK01000004">
    <property type="protein sequence ID" value="MYM67778.1"/>
    <property type="molecule type" value="Genomic_DNA"/>
</dbReference>
<dbReference type="AlphaFoldDB" id="A0A7X4KCW8"/>
<proteinExistence type="predicted"/>
<keyword evidence="2" id="KW-1185">Reference proteome</keyword>
<protein>
    <submittedName>
        <fullName evidence="1">Entry exclusion lipoprotein TrbK</fullName>
    </submittedName>
</protein>
<name>A0A7X4KCW8_9BURK</name>
<organism evidence="1 2">
    <name type="scientific">Duganella rivi</name>
    <dbReference type="NCBI Taxonomy" id="2666083"/>
    <lineage>
        <taxon>Bacteria</taxon>
        <taxon>Pseudomonadati</taxon>
        <taxon>Pseudomonadota</taxon>
        <taxon>Betaproteobacteria</taxon>
        <taxon>Burkholderiales</taxon>
        <taxon>Oxalobacteraceae</taxon>
        <taxon>Telluria group</taxon>
        <taxon>Duganella</taxon>
    </lineage>
</organism>
<keyword evidence="1" id="KW-0449">Lipoprotein</keyword>
<evidence type="ECO:0000313" key="2">
    <source>
        <dbReference type="Proteomes" id="UP000450012"/>
    </source>
</evidence>
<dbReference type="RefSeq" id="WP_161014348.1">
    <property type="nucleotide sequence ID" value="NZ_WWCK01000004.1"/>
</dbReference>
<gene>
    <name evidence="1" type="primary">trbK</name>
    <name evidence="1" type="ORF">GTP45_13165</name>
</gene>
<evidence type="ECO:0000313" key="1">
    <source>
        <dbReference type="EMBL" id="MYM67778.1"/>
    </source>
</evidence>
<dbReference type="NCBIfam" id="TIGR04359">
    <property type="entry name" value="TrbK_RP4"/>
    <property type="match status" value="1"/>
</dbReference>